<proteinExistence type="predicted"/>
<dbReference type="PANTHER" id="PTHR12234">
    <property type="entry name" value="FORMIMINOTRANSFERASE-CYCLODEAMINASE"/>
    <property type="match status" value="1"/>
</dbReference>
<protein>
    <recommendedName>
        <fullName evidence="1">glutamate formimidoyltransferase</fullName>
        <ecNumber evidence="1">2.1.2.5</ecNumber>
    </recommendedName>
</protein>
<dbReference type="SMART" id="SM01222">
    <property type="entry name" value="FTCD_N"/>
    <property type="match status" value="1"/>
</dbReference>
<dbReference type="SMART" id="SM01221">
    <property type="entry name" value="FTCD"/>
    <property type="match status" value="1"/>
</dbReference>
<dbReference type="InterPro" id="IPR022384">
    <property type="entry name" value="FormiminoTrfase_cat_dom_sf"/>
</dbReference>
<dbReference type="InterPro" id="IPR051623">
    <property type="entry name" value="FTCD"/>
</dbReference>
<dbReference type="InterPro" id="IPR013802">
    <property type="entry name" value="Formiminotransferase_C"/>
</dbReference>
<reference evidence="5" key="1">
    <citation type="submission" date="2016-02" db="EMBL/GenBank/DDBJ databases">
        <title>WGS assembly of Manihot esculenta.</title>
        <authorList>
            <person name="Bredeson J.V."/>
            <person name="Prochnik S.E."/>
            <person name="Lyons J.B."/>
            <person name="Schmutz J."/>
            <person name="Grimwood J."/>
            <person name="Vrebalov J."/>
            <person name="Bart R.S."/>
            <person name="Amuge T."/>
            <person name="Ferguson M.E."/>
            <person name="Green R."/>
            <person name="Putnam N."/>
            <person name="Stites J."/>
            <person name="Rounsley S."/>
            <person name="Rokhsar D.S."/>
        </authorList>
    </citation>
    <scope>NUCLEOTIDE SEQUENCE [LARGE SCALE GENOMIC DNA]</scope>
    <source>
        <tissue evidence="5">Leaf</tissue>
    </source>
</reference>
<evidence type="ECO:0000313" key="5">
    <source>
        <dbReference type="EMBL" id="OAY34112.1"/>
    </source>
</evidence>
<evidence type="ECO:0000259" key="3">
    <source>
        <dbReference type="SMART" id="SM01221"/>
    </source>
</evidence>
<dbReference type="Gene3D" id="3.30.990.10">
    <property type="entry name" value="Formiminotransferase, N-terminal subdomain"/>
    <property type="match status" value="1"/>
</dbReference>
<accession>A0A2C9US66</accession>
<dbReference type="Gene3D" id="3.30.70.670">
    <property type="entry name" value="Formiminotransferase, C-terminal subdomain"/>
    <property type="match status" value="1"/>
</dbReference>
<name>A0A2C9US66_MANES</name>
<dbReference type="OrthoDB" id="48036at2759"/>
<dbReference type="InterPro" id="IPR037064">
    <property type="entry name" value="Formiminotransferase_N_sf"/>
</dbReference>
<feature type="domain" description="Formiminotransferase N-terminal subdomain" evidence="4">
    <location>
        <begin position="144"/>
        <end position="336"/>
    </location>
</feature>
<dbReference type="Pfam" id="PF07837">
    <property type="entry name" value="FTCD_N"/>
    <property type="match status" value="1"/>
</dbReference>
<dbReference type="EMBL" id="CM004399">
    <property type="protein sequence ID" value="OAY34112.1"/>
    <property type="molecule type" value="Genomic_DNA"/>
</dbReference>
<sequence length="438" mass="48144">MESHSQSQSNSIQDIFESSLNLEDTHYKEGYDEGYSHGLLAGKEEARQVGLKTGFEVGEELGFYRGCVDVWNSAIRIDPTAFSTRVQKSIKQMEELIEKYPRLDPEDESVEEIMDSLRLKFRVIRAGLGVKLEYDGREDMLKWTLACCKVYISESRNKAALESIEHAAKLFPQAPIVNKFEDATYNRVGYTLVSSLTPKPSLDSCPLKSAVLAMVKSAFEAIDLEAHCGSHPRLGVVDHICFHPLEHASLNQAAGIAKSLAADVGSSLQVPTFLYGAANEQGRTLDSIRRELGYFKPNYGHQWTGGPKSELLPMKPDEGPAQVTRAKGVVVIGATQWVDNYNVPVLSTDIAAVRKIAKKVSGRGGGLSSVQTMALAHGDDVIEVACNLLEPSKVGGERVQQEVERLAEEEGIAVGKGYFTDFSQEKIIESYLKLSSQL</sequence>
<dbReference type="GO" id="GO:0030409">
    <property type="term" value="F:glutamate formimidoyltransferase activity"/>
    <property type="evidence" value="ECO:0007669"/>
    <property type="project" value="UniProtKB-EC"/>
</dbReference>
<feature type="domain" description="Formiminotransferase C-terminal subdomain" evidence="3">
    <location>
        <begin position="341"/>
        <end position="431"/>
    </location>
</feature>
<evidence type="ECO:0000256" key="2">
    <source>
        <dbReference type="ARBA" id="ARBA00022679"/>
    </source>
</evidence>
<dbReference type="InterPro" id="IPR037070">
    <property type="entry name" value="Formiminotransferase_C_sf"/>
</dbReference>
<dbReference type="SUPFAM" id="SSF55116">
    <property type="entry name" value="Formiminotransferase domain of formiminotransferase-cyclodeaminase"/>
    <property type="match status" value="2"/>
</dbReference>
<dbReference type="EC" id="2.1.2.5" evidence="1"/>
<gene>
    <name evidence="5" type="ORF">MANES_13G150900</name>
</gene>
<organism evidence="5">
    <name type="scientific">Manihot esculenta</name>
    <name type="common">Cassava</name>
    <name type="synonym">Jatropha manihot</name>
    <dbReference type="NCBI Taxonomy" id="3983"/>
    <lineage>
        <taxon>Eukaryota</taxon>
        <taxon>Viridiplantae</taxon>
        <taxon>Streptophyta</taxon>
        <taxon>Embryophyta</taxon>
        <taxon>Tracheophyta</taxon>
        <taxon>Spermatophyta</taxon>
        <taxon>Magnoliopsida</taxon>
        <taxon>eudicotyledons</taxon>
        <taxon>Gunneridae</taxon>
        <taxon>Pentapetalae</taxon>
        <taxon>rosids</taxon>
        <taxon>fabids</taxon>
        <taxon>Malpighiales</taxon>
        <taxon>Euphorbiaceae</taxon>
        <taxon>Crotonoideae</taxon>
        <taxon>Manihoteae</taxon>
        <taxon>Manihot</taxon>
    </lineage>
</organism>
<dbReference type="AlphaFoldDB" id="A0A2C9US66"/>
<dbReference type="GO" id="GO:0005542">
    <property type="term" value="F:folic acid binding"/>
    <property type="evidence" value="ECO:0007669"/>
    <property type="project" value="InterPro"/>
</dbReference>
<dbReference type="InterPro" id="IPR019191">
    <property type="entry name" value="Essential_protein_Yae1_N"/>
</dbReference>
<dbReference type="PANTHER" id="PTHR12234:SF1">
    <property type="entry name" value="FORMIMINOTRANSFERASE N-TERMINAL SUBDOMAIN-CONTAINING PROTEIN"/>
    <property type="match status" value="1"/>
</dbReference>
<dbReference type="Pfam" id="PF09811">
    <property type="entry name" value="Yae1_N"/>
    <property type="match status" value="1"/>
</dbReference>
<dbReference type="STRING" id="3983.A0A2C9US66"/>
<evidence type="ECO:0000256" key="1">
    <source>
        <dbReference type="ARBA" id="ARBA00012252"/>
    </source>
</evidence>
<keyword evidence="2" id="KW-0808">Transferase</keyword>
<evidence type="ECO:0000259" key="4">
    <source>
        <dbReference type="SMART" id="SM01222"/>
    </source>
</evidence>
<dbReference type="InterPro" id="IPR012886">
    <property type="entry name" value="Formiminotransferase_N"/>
</dbReference>